<keyword evidence="1" id="KW-0472">Membrane</keyword>
<gene>
    <name evidence="2" type="ORF">GCM10023338_14820</name>
</gene>
<dbReference type="RefSeq" id="WP_171973644.1">
    <property type="nucleotide sequence ID" value="NZ_BAABKE010000004.1"/>
</dbReference>
<keyword evidence="1" id="KW-1133">Transmembrane helix</keyword>
<organism evidence="2 3">
    <name type="scientific">Wohlfahrtiimonas larvae</name>
    <dbReference type="NCBI Taxonomy" id="1157986"/>
    <lineage>
        <taxon>Bacteria</taxon>
        <taxon>Pseudomonadati</taxon>
        <taxon>Pseudomonadota</taxon>
        <taxon>Gammaproteobacteria</taxon>
        <taxon>Cardiobacteriales</taxon>
        <taxon>Ignatzschineriaceae</taxon>
        <taxon>Wohlfahrtiimonas</taxon>
    </lineage>
</organism>
<name>A0ABP9MRZ4_9GAMM</name>
<evidence type="ECO:0000313" key="3">
    <source>
        <dbReference type="Proteomes" id="UP001500631"/>
    </source>
</evidence>
<dbReference type="Proteomes" id="UP001500631">
    <property type="component" value="Unassembled WGS sequence"/>
</dbReference>
<dbReference type="EMBL" id="BAABKE010000004">
    <property type="protein sequence ID" value="GAA5100280.1"/>
    <property type="molecule type" value="Genomic_DNA"/>
</dbReference>
<accession>A0ABP9MRZ4</accession>
<evidence type="ECO:0000256" key="1">
    <source>
        <dbReference type="SAM" id="Phobius"/>
    </source>
</evidence>
<evidence type="ECO:0000313" key="2">
    <source>
        <dbReference type="EMBL" id="GAA5100280.1"/>
    </source>
</evidence>
<keyword evidence="3" id="KW-1185">Reference proteome</keyword>
<comment type="caution">
    <text evidence="2">The sequence shown here is derived from an EMBL/GenBank/DDBJ whole genome shotgun (WGS) entry which is preliminary data.</text>
</comment>
<proteinExistence type="predicted"/>
<sequence length="51" mass="5601">MNEDHQKSEDNQSPKNQWLWLVGLCIGGGLSMYVLAKLTKMLGIWAGLAPG</sequence>
<reference evidence="3" key="1">
    <citation type="journal article" date="2019" name="Int. J. Syst. Evol. Microbiol.">
        <title>The Global Catalogue of Microorganisms (GCM) 10K type strain sequencing project: providing services to taxonomists for standard genome sequencing and annotation.</title>
        <authorList>
            <consortium name="The Broad Institute Genomics Platform"/>
            <consortium name="The Broad Institute Genome Sequencing Center for Infectious Disease"/>
            <person name="Wu L."/>
            <person name="Ma J."/>
        </authorList>
    </citation>
    <scope>NUCLEOTIDE SEQUENCE [LARGE SCALE GENOMIC DNA]</scope>
    <source>
        <strain evidence="3">JCM 18424</strain>
    </source>
</reference>
<keyword evidence="1" id="KW-0812">Transmembrane</keyword>
<feature type="transmembrane region" description="Helical" evidence="1">
    <location>
        <begin position="18"/>
        <end position="36"/>
    </location>
</feature>
<protein>
    <submittedName>
        <fullName evidence="2">Uncharacterized protein</fullName>
    </submittedName>
</protein>